<gene>
    <name evidence="2" type="ORF">BpHYR1_023410</name>
</gene>
<evidence type="ECO:0000313" key="3">
    <source>
        <dbReference type="Proteomes" id="UP000276133"/>
    </source>
</evidence>
<protein>
    <submittedName>
        <fullName evidence="2">Uncharacterized protein</fullName>
    </submittedName>
</protein>
<reference evidence="2 3" key="1">
    <citation type="journal article" date="2018" name="Sci. Rep.">
        <title>Genomic signatures of local adaptation to the degree of environmental predictability in rotifers.</title>
        <authorList>
            <person name="Franch-Gras L."/>
            <person name="Hahn C."/>
            <person name="Garcia-Roger E.M."/>
            <person name="Carmona M.J."/>
            <person name="Serra M."/>
            <person name="Gomez A."/>
        </authorList>
    </citation>
    <scope>NUCLEOTIDE SEQUENCE [LARGE SCALE GENOMIC DNA]</scope>
    <source>
        <strain evidence="2">HYR1</strain>
    </source>
</reference>
<sequence length="71" mass="8312">MTIFITFLLTDLSFHAVRVYNDRWTIGHILSDQYSSLKICEQDWSSNLQGVIHEQKVLYEISKLLSLCSDF</sequence>
<name>A0A3M7QZB4_BRAPC</name>
<comment type="caution">
    <text evidence="2">The sequence shown here is derived from an EMBL/GenBank/DDBJ whole genome shotgun (WGS) entry which is preliminary data.</text>
</comment>
<keyword evidence="3" id="KW-1185">Reference proteome</keyword>
<evidence type="ECO:0000256" key="1">
    <source>
        <dbReference type="SAM" id="SignalP"/>
    </source>
</evidence>
<proteinExistence type="predicted"/>
<dbReference type="AlphaFoldDB" id="A0A3M7QZB4"/>
<evidence type="ECO:0000313" key="2">
    <source>
        <dbReference type="EMBL" id="RNA16559.1"/>
    </source>
</evidence>
<dbReference type="EMBL" id="REGN01004681">
    <property type="protein sequence ID" value="RNA16559.1"/>
    <property type="molecule type" value="Genomic_DNA"/>
</dbReference>
<feature type="signal peptide" evidence="1">
    <location>
        <begin position="1"/>
        <end position="16"/>
    </location>
</feature>
<keyword evidence="1" id="KW-0732">Signal</keyword>
<feature type="chain" id="PRO_5018157160" evidence="1">
    <location>
        <begin position="17"/>
        <end position="71"/>
    </location>
</feature>
<dbReference type="Proteomes" id="UP000276133">
    <property type="component" value="Unassembled WGS sequence"/>
</dbReference>
<accession>A0A3M7QZB4</accession>
<organism evidence="2 3">
    <name type="scientific">Brachionus plicatilis</name>
    <name type="common">Marine rotifer</name>
    <name type="synonym">Brachionus muelleri</name>
    <dbReference type="NCBI Taxonomy" id="10195"/>
    <lineage>
        <taxon>Eukaryota</taxon>
        <taxon>Metazoa</taxon>
        <taxon>Spiralia</taxon>
        <taxon>Gnathifera</taxon>
        <taxon>Rotifera</taxon>
        <taxon>Eurotatoria</taxon>
        <taxon>Monogononta</taxon>
        <taxon>Pseudotrocha</taxon>
        <taxon>Ploima</taxon>
        <taxon>Brachionidae</taxon>
        <taxon>Brachionus</taxon>
    </lineage>
</organism>